<name>A0A9D1AKE9_9FIRM</name>
<dbReference type="Proteomes" id="UP000824242">
    <property type="component" value="Unassembled WGS sequence"/>
</dbReference>
<gene>
    <name evidence="2" type="ORF">IAB89_00185</name>
</gene>
<protein>
    <submittedName>
        <fullName evidence="2">HD domain-containing protein</fullName>
    </submittedName>
</protein>
<organism evidence="2 3">
    <name type="scientific">Candidatus Caccousia avicola</name>
    <dbReference type="NCBI Taxonomy" id="2840721"/>
    <lineage>
        <taxon>Bacteria</taxon>
        <taxon>Bacillati</taxon>
        <taxon>Bacillota</taxon>
        <taxon>Clostridia</taxon>
        <taxon>Eubacteriales</taxon>
        <taxon>Oscillospiraceae</taxon>
        <taxon>Oscillospiraceae incertae sedis</taxon>
        <taxon>Candidatus Caccousia</taxon>
    </lineage>
</organism>
<evidence type="ECO:0000259" key="1">
    <source>
        <dbReference type="SMART" id="SM00471"/>
    </source>
</evidence>
<comment type="caution">
    <text evidence="2">The sequence shown here is derived from an EMBL/GenBank/DDBJ whole genome shotgun (WGS) entry which is preliminary data.</text>
</comment>
<accession>A0A9D1AKE9</accession>
<evidence type="ECO:0000313" key="2">
    <source>
        <dbReference type="EMBL" id="HIR46069.1"/>
    </source>
</evidence>
<dbReference type="CDD" id="cd00077">
    <property type="entry name" value="HDc"/>
    <property type="match status" value="1"/>
</dbReference>
<sequence>MKQTADRPKGIPSPTRAEELLREAARSNPGPWESHSRAAAFCAETIGAQCGMDPEACRVLGLLHDIGRGGGVYDFLHVWNGWSRMNALGFPGAARICLTHSFPLKDPDCYAGNTGDCTPEQREILMRELNAISYDNYDRLIQLCDALALPDGPTILEKRLVDVSLRHGFNRLTLDKWRAVRKLKEEFEEACGEPLYPLLGVSPDRL</sequence>
<reference evidence="2" key="2">
    <citation type="journal article" date="2021" name="PeerJ">
        <title>Extensive microbial diversity within the chicken gut microbiome revealed by metagenomics and culture.</title>
        <authorList>
            <person name="Gilroy R."/>
            <person name="Ravi A."/>
            <person name="Getino M."/>
            <person name="Pursley I."/>
            <person name="Horton D.L."/>
            <person name="Alikhan N.F."/>
            <person name="Baker D."/>
            <person name="Gharbi K."/>
            <person name="Hall N."/>
            <person name="Watson M."/>
            <person name="Adriaenssens E.M."/>
            <person name="Foster-Nyarko E."/>
            <person name="Jarju S."/>
            <person name="Secka A."/>
            <person name="Antonio M."/>
            <person name="Oren A."/>
            <person name="Chaudhuri R.R."/>
            <person name="La Ragione R."/>
            <person name="Hildebrand F."/>
            <person name="Pallen M.J."/>
        </authorList>
    </citation>
    <scope>NUCLEOTIDE SEQUENCE</scope>
    <source>
        <strain evidence="2">ChiSxjej1B13-7958</strain>
    </source>
</reference>
<dbReference type="Pfam" id="PF01966">
    <property type="entry name" value="HD"/>
    <property type="match status" value="1"/>
</dbReference>
<dbReference type="AlphaFoldDB" id="A0A9D1AKE9"/>
<feature type="domain" description="HD/PDEase" evidence="1">
    <location>
        <begin position="28"/>
        <end position="159"/>
    </location>
</feature>
<dbReference type="EMBL" id="DVGZ01000002">
    <property type="protein sequence ID" value="HIR46069.1"/>
    <property type="molecule type" value="Genomic_DNA"/>
</dbReference>
<proteinExistence type="predicted"/>
<dbReference type="InterPro" id="IPR006674">
    <property type="entry name" value="HD_domain"/>
</dbReference>
<dbReference type="Gene3D" id="1.10.3210.10">
    <property type="entry name" value="Hypothetical protein af1432"/>
    <property type="match status" value="1"/>
</dbReference>
<dbReference type="SUPFAM" id="SSF109604">
    <property type="entry name" value="HD-domain/PDEase-like"/>
    <property type="match status" value="1"/>
</dbReference>
<dbReference type="InterPro" id="IPR003607">
    <property type="entry name" value="HD/PDEase_dom"/>
</dbReference>
<dbReference type="SMART" id="SM00471">
    <property type="entry name" value="HDc"/>
    <property type="match status" value="1"/>
</dbReference>
<reference evidence="2" key="1">
    <citation type="submission" date="2020-10" db="EMBL/GenBank/DDBJ databases">
        <authorList>
            <person name="Gilroy R."/>
        </authorList>
    </citation>
    <scope>NUCLEOTIDE SEQUENCE</scope>
    <source>
        <strain evidence="2">ChiSxjej1B13-7958</strain>
    </source>
</reference>
<evidence type="ECO:0000313" key="3">
    <source>
        <dbReference type="Proteomes" id="UP000824242"/>
    </source>
</evidence>